<dbReference type="Proteomes" id="UP000255317">
    <property type="component" value="Unassembled WGS sequence"/>
</dbReference>
<dbReference type="RefSeq" id="WP_115123777.1">
    <property type="nucleotide sequence ID" value="NZ_QRAO01000003.1"/>
</dbReference>
<feature type="signal peptide" evidence="1">
    <location>
        <begin position="1"/>
        <end position="20"/>
    </location>
</feature>
<organism evidence="3 4">
    <name type="scientific">Marinirhabdus gelatinilytica</name>
    <dbReference type="NCBI Taxonomy" id="1703343"/>
    <lineage>
        <taxon>Bacteria</taxon>
        <taxon>Pseudomonadati</taxon>
        <taxon>Bacteroidota</taxon>
        <taxon>Flavobacteriia</taxon>
        <taxon>Flavobacteriales</taxon>
        <taxon>Flavobacteriaceae</taxon>
    </lineage>
</organism>
<keyword evidence="4" id="KW-1185">Reference proteome</keyword>
<gene>
    <name evidence="3" type="ORF">C8D94_103172</name>
</gene>
<dbReference type="InterPro" id="IPR025665">
    <property type="entry name" value="Beta-barrel_OMP_2"/>
</dbReference>
<reference evidence="3 4" key="1">
    <citation type="submission" date="2018-07" db="EMBL/GenBank/DDBJ databases">
        <title>Genomic Encyclopedia of Type Strains, Phase IV (KMG-IV): sequencing the most valuable type-strain genomes for metagenomic binning, comparative biology and taxonomic classification.</title>
        <authorList>
            <person name="Goeker M."/>
        </authorList>
    </citation>
    <scope>NUCLEOTIDE SEQUENCE [LARGE SCALE GENOMIC DNA]</scope>
    <source>
        <strain evidence="3 4">DSM 101478</strain>
    </source>
</reference>
<evidence type="ECO:0000256" key="1">
    <source>
        <dbReference type="SAM" id="SignalP"/>
    </source>
</evidence>
<dbReference type="EMBL" id="QRAO01000003">
    <property type="protein sequence ID" value="RDK85348.1"/>
    <property type="molecule type" value="Genomic_DNA"/>
</dbReference>
<evidence type="ECO:0000259" key="2">
    <source>
        <dbReference type="Pfam" id="PF13568"/>
    </source>
</evidence>
<evidence type="ECO:0000313" key="3">
    <source>
        <dbReference type="EMBL" id="RDK85348.1"/>
    </source>
</evidence>
<name>A0A370QAE4_9FLAO</name>
<keyword evidence="1" id="KW-0732">Signal</keyword>
<accession>A0A370QAE4</accession>
<feature type="chain" id="PRO_5016843532" evidence="1">
    <location>
        <begin position="21"/>
        <end position="215"/>
    </location>
</feature>
<proteinExistence type="predicted"/>
<dbReference type="AlphaFoldDB" id="A0A370QAE4"/>
<feature type="domain" description="Outer membrane protein beta-barrel" evidence="2">
    <location>
        <begin position="19"/>
        <end position="182"/>
    </location>
</feature>
<dbReference type="Pfam" id="PF13568">
    <property type="entry name" value="OMP_b-brl_2"/>
    <property type="match status" value="1"/>
</dbReference>
<evidence type="ECO:0000313" key="4">
    <source>
        <dbReference type="Proteomes" id="UP000255317"/>
    </source>
</evidence>
<dbReference type="OrthoDB" id="947434at2"/>
<comment type="caution">
    <text evidence="3">The sequence shown here is derived from an EMBL/GenBank/DDBJ whole genome shotgun (WGS) entry which is preliminary data.</text>
</comment>
<protein>
    <submittedName>
        <fullName evidence="3">Outer membrane protein with beta-barrel domain</fullName>
    </submittedName>
</protein>
<sequence>MKKQVLFIAIAIFSFGAMNAQDLRFGAKAGVNFASIGGDNTDDVEGRTGFHIGGLVEIMFTEKFGIQPEILYSAQGYSLEDEEDGFTFSDETNLDYINIPVMAKYYIVEGLAVEAGPQVGFLVSANQEFEVQGPNDEQFESGEEDISDFVSGIDFGLALGASYRLDMGVFFGARYTLGLSNINEGDVDFGIFGDLDIDVPENQNNVFQVSVGYSF</sequence>